<comment type="caution">
    <text evidence="1">The sequence shown here is derived from an EMBL/GenBank/DDBJ whole genome shotgun (WGS) entry which is preliminary data.</text>
</comment>
<dbReference type="Proteomes" id="UP000094065">
    <property type="component" value="Unassembled WGS sequence"/>
</dbReference>
<evidence type="ECO:0000313" key="2">
    <source>
        <dbReference type="Proteomes" id="UP000094065"/>
    </source>
</evidence>
<protein>
    <submittedName>
        <fullName evidence="1">Uncharacterized protein</fullName>
    </submittedName>
</protein>
<dbReference type="RefSeq" id="XP_018991292.1">
    <property type="nucleotide sequence ID" value="XM_019140141.1"/>
</dbReference>
<gene>
    <name evidence="1" type="ORF">L202_05772</name>
</gene>
<dbReference type="EMBL" id="AWGJ01000009">
    <property type="protein sequence ID" value="ODN75761.1"/>
    <property type="molecule type" value="Genomic_DNA"/>
</dbReference>
<proteinExistence type="predicted"/>
<organism evidence="1 2">
    <name type="scientific">Cryptococcus amylolentus CBS 6039</name>
    <dbReference type="NCBI Taxonomy" id="1295533"/>
    <lineage>
        <taxon>Eukaryota</taxon>
        <taxon>Fungi</taxon>
        <taxon>Dikarya</taxon>
        <taxon>Basidiomycota</taxon>
        <taxon>Agaricomycotina</taxon>
        <taxon>Tremellomycetes</taxon>
        <taxon>Tremellales</taxon>
        <taxon>Cryptococcaceae</taxon>
        <taxon>Cryptococcus</taxon>
    </lineage>
</organism>
<accession>A0A1E3HJY7</accession>
<dbReference type="AlphaFoldDB" id="A0A1E3HJY7"/>
<name>A0A1E3HJY7_9TREE</name>
<reference evidence="1 2" key="1">
    <citation type="submission" date="2016-06" db="EMBL/GenBank/DDBJ databases">
        <title>Evolution of pathogenesis and genome organization in the Tremellales.</title>
        <authorList>
            <person name="Cuomo C."/>
            <person name="Litvintseva A."/>
            <person name="Heitman J."/>
            <person name="Chen Y."/>
            <person name="Sun S."/>
            <person name="Springer D."/>
            <person name="Dromer F."/>
            <person name="Young S."/>
            <person name="Zeng Q."/>
            <person name="Chapman S."/>
            <person name="Gujja S."/>
            <person name="Saif S."/>
            <person name="Birren B."/>
        </authorList>
    </citation>
    <scope>NUCLEOTIDE SEQUENCE [LARGE SCALE GENOMIC DNA]</scope>
    <source>
        <strain evidence="1 2">CBS 6039</strain>
    </source>
</reference>
<sequence>MYRNKVATWYGGDDRTQKIWEESTQIVERFMETIDASEAIDDEIENGEHKEGWTAADALTNVEVTATKIEVSKETGEVHVHNAEVHGNGWTAIFEDDPLVLPVE</sequence>
<dbReference type="GeneID" id="30157081"/>
<keyword evidence="2" id="KW-1185">Reference proteome</keyword>
<evidence type="ECO:0000313" key="1">
    <source>
        <dbReference type="EMBL" id="ODN75761.1"/>
    </source>
</evidence>
<dbReference type="OrthoDB" id="10376201at2759"/>